<dbReference type="InterPro" id="IPR038740">
    <property type="entry name" value="BioF2-like_GNAT_dom"/>
</dbReference>
<gene>
    <name evidence="2" type="ORF">Hfx1149_15615</name>
</gene>
<accession>A0A643JV86</accession>
<dbReference type="InterPro" id="IPR050644">
    <property type="entry name" value="PG_Glycine_Bridge_Synth"/>
</dbReference>
<organism evidence="2">
    <name type="scientific">Haloferax sp. CBA1149</name>
    <dbReference type="NCBI Taxonomy" id="2650753"/>
    <lineage>
        <taxon>Archaea</taxon>
        <taxon>Methanobacteriati</taxon>
        <taxon>Methanobacteriota</taxon>
        <taxon>Stenosarchaea group</taxon>
        <taxon>Halobacteria</taxon>
        <taxon>Halobacteriales</taxon>
        <taxon>Haloferacaceae</taxon>
        <taxon>Haloferax</taxon>
    </lineage>
</organism>
<sequence length="355" mass="40984">MSKTQTQQSQITVEWCDSPAEWDRFVEQHNGSPYALWGWGDASTQYGHDRHYLVAREDGEIAGVLPLVYIQSRLFGSKLVSPPYAERGSILTSGHSTERVRDALLEQTKSLAQELGVDYVSLRGSDLGDPDGFDHERRFVTFDISLEGGPDAVWERMDENRQRGILQAQDESIVYEEADSLSDLREYYQLNLETMRGHGTPPHSFAFYRLVWERFFDDGNLKLRLIRKDGDLINGVLDFCLGDTIYQWGVVSDYEHRSLNGGSLLHWKSMEWGAENGYRSYELGRTREGTGVYMFKKRFGGNKVWYDDYHYFPNERVALPDPDDDSYDQLKEIWKRLPLPVTSFVGPTFRKQICL</sequence>
<dbReference type="InterPro" id="IPR016181">
    <property type="entry name" value="Acyl_CoA_acyltransferase"/>
</dbReference>
<dbReference type="Gene3D" id="3.40.630.30">
    <property type="match status" value="2"/>
</dbReference>
<dbReference type="RefSeq" id="WP_151139648.1">
    <property type="nucleotide sequence ID" value="NZ_VZUS01000004.1"/>
</dbReference>
<comment type="caution">
    <text evidence="2">The sequence shown here is derived from an EMBL/GenBank/DDBJ whole genome shotgun (WGS) entry which is preliminary data.</text>
</comment>
<dbReference type="Pfam" id="PF13480">
    <property type="entry name" value="Acetyltransf_6"/>
    <property type="match status" value="1"/>
</dbReference>
<dbReference type="SUPFAM" id="SSF55729">
    <property type="entry name" value="Acyl-CoA N-acyltransferases (Nat)"/>
    <property type="match status" value="2"/>
</dbReference>
<evidence type="ECO:0000259" key="1">
    <source>
        <dbReference type="Pfam" id="PF13480"/>
    </source>
</evidence>
<dbReference type="AlphaFoldDB" id="A0A643JV86"/>
<feature type="domain" description="BioF2-like acetyltransferase" evidence="1">
    <location>
        <begin position="172"/>
        <end position="287"/>
    </location>
</feature>
<proteinExistence type="predicted"/>
<dbReference type="EMBL" id="VZUS01000004">
    <property type="protein sequence ID" value="KAB1185477.1"/>
    <property type="molecule type" value="Genomic_DNA"/>
</dbReference>
<dbReference type="PANTHER" id="PTHR36174:SF1">
    <property type="entry name" value="LIPID II:GLYCINE GLYCYLTRANSFERASE"/>
    <property type="match status" value="1"/>
</dbReference>
<reference evidence="2" key="1">
    <citation type="submission" date="2019-09" db="EMBL/GenBank/DDBJ databases">
        <title>Genomic analysis of Haloferax sp. CBA1149.</title>
        <authorList>
            <person name="Roh S.W."/>
        </authorList>
    </citation>
    <scope>NUCLEOTIDE SEQUENCE</scope>
    <source>
        <strain evidence="2">CBA1149</strain>
    </source>
</reference>
<evidence type="ECO:0000313" key="2">
    <source>
        <dbReference type="EMBL" id="KAB1185477.1"/>
    </source>
</evidence>
<protein>
    <submittedName>
        <fullName evidence="2">GNAT family N-acetyltransferase</fullName>
    </submittedName>
</protein>
<dbReference type="GO" id="GO:0016740">
    <property type="term" value="F:transferase activity"/>
    <property type="evidence" value="ECO:0007669"/>
    <property type="project" value="UniProtKB-KW"/>
</dbReference>
<dbReference type="PANTHER" id="PTHR36174">
    <property type="entry name" value="LIPID II:GLYCINE GLYCYLTRANSFERASE"/>
    <property type="match status" value="1"/>
</dbReference>
<name>A0A643JV86_9EURY</name>
<keyword evidence="2" id="KW-0808">Transferase</keyword>